<sequence length="372" mass="41599">MEAAASAVKNVFGADTLIEATEEIGSGYFGSVYRLELTKTAKGATTTTKIDTNSVVVKVLEGKKSTGFIEKLNDASVTESWSKFANEHWLPSLYACEEAAYVTLAKWAVSQTPKLIGASLRSDHKPATFVMEDLTGIGGVVDPDHYRPEQVSALIKFLAEVHVKSIASDAWKDRMPQSLQLHLAEFYSYLTKMHPIEGVIALGPGFEKAKSFVKFLDPKSFSDAMFCVDEDENLPRVFVHGDFFPDNTLWDPSDAGKLVGVVDWQFAHVGSCMEDLARILVSSNDHDALTPTKIDYWLQCYLTEVLRLQPAFPMTLDQLRRALNRKLPFMIMEYALNIVQDLKRVTSEGEKQKYLRIGRERFIALERIAASV</sequence>
<name>A0A914USL9_9BILA</name>
<dbReference type="SMART" id="SM00587">
    <property type="entry name" value="CHK"/>
    <property type="match status" value="1"/>
</dbReference>
<feature type="domain" description="CHK kinase-like" evidence="1">
    <location>
        <begin position="129"/>
        <end position="308"/>
    </location>
</feature>
<dbReference type="Pfam" id="PF01636">
    <property type="entry name" value="APH"/>
    <property type="match status" value="1"/>
</dbReference>
<dbReference type="InterPro" id="IPR011009">
    <property type="entry name" value="Kinase-like_dom_sf"/>
</dbReference>
<accession>A0A914USL9</accession>
<evidence type="ECO:0000259" key="1">
    <source>
        <dbReference type="SMART" id="SM00587"/>
    </source>
</evidence>
<organism evidence="2 3">
    <name type="scientific">Plectus sambesii</name>
    <dbReference type="NCBI Taxonomy" id="2011161"/>
    <lineage>
        <taxon>Eukaryota</taxon>
        <taxon>Metazoa</taxon>
        <taxon>Ecdysozoa</taxon>
        <taxon>Nematoda</taxon>
        <taxon>Chromadorea</taxon>
        <taxon>Plectida</taxon>
        <taxon>Plectina</taxon>
        <taxon>Plectoidea</taxon>
        <taxon>Plectidae</taxon>
        <taxon>Plectus</taxon>
    </lineage>
</organism>
<dbReference type="PANTHER" id="PTHR23020">
    <property type="entry name" value="UNCHARACTERIZED NUCLEAR HORMONE RECEPTOR-RELATED"/>
    <property type="match status" value="1"/>
</dbReference>
<dbReference type="Gene3D" id="3.90.1200.10">
    <property type="match status" value="1"/>
</dbReference>
<reference evidence="3" key="1">
    <citation type="submission" date="2022-11" db="UniProtKB">
        <authorList>
            <consortium name="WormBaseParasite"/>
        </authorList>
    </citation>
    <scope>IDENTIFICATION</scope>
</reference>
<protein>
    <submittedName>
        <fullName evidence="3">CHK kinase-like domain-containing protein</fullName>
    </submittedName>
</protein>
<proteinExistence type="predicted"/>
<dbReference type="InterPro" id="IPR015897">
    <property type="entry name" value="CHK_kinase-like"/>
</dbReference>
<evidence type="ECO:0000313" key="2">
    <source>
        <dbReference type="Proteomes" id="UP000887566"/>
    </source>
</evidence>
<dbReference type="SUPFAM" id="SSF56112">
    <property type="entry name" value="Protein kinase-like (PK-like)"/>
    <property type="match status" value="1"/>
</dbReference>
<dbReference type="PANTHER" id="PTHR23020:SF41">
    <property type="entry name" value="AMINOGLYCOSIDE PHOSPHOTRANSFERASE DOMAIN-CONTAINING PROTEIN"/>
    <property type="match status" value="1"/>
</dbReference>
<dbReference type="InterPro" id="IPR002575">
    <property type="entry name" value="Aminoglycoside_PTrfase"/>
</dbReference>
<evidence type="ECO:0000313" key="3">
    <source>
        <dbReference type="WBParaSite" id="PSAMB.scaffold121size75511.g2304.t1"/>
    </source>
</evidence>
<dbReference type="InterPro" id="IPR052961">
    <property type="entry name" value="Oxido-Kinase-like_Enzymes"/>
</dbReference>
<dbReference type="AlphaFoldDB" id="A0A914USL9"/>
<dbReference type="Proteomes" id="UP000887566">
    <property type="component" value="Unplaced"/>
</dbReference>
<keyword evidence="2" id="KW-1185">Reference proteome</keyword>
<dbReference type="WBParaSite" id="PSAMB.scaffold121size75511.g2304.t1">
    <property type="protein sequence ID" value="PSAMB.scaffold121size75511.g2304.t1"/>
    <property type="gene ID" value="PSAMB.scaffold121size75511.g2304"/>
</dbReference>